<sequence length="185" mass="20883">MVGLEEYPLASLDGFRRKEAHAMILWWWLLLLQLLLLPKQLGLGLGLVLEPDLGLDMVELKKGEKGIRVTNTYLVLLKQNFLDQIDFGGDDGGEDSSPNQANLYFSPFSLLVYIICDLFCKTIWPTPLPTGVFGIHTYTVKLLERSCCLFNSGRYSDHTFASRSRRQSSVFRSSNHMVIGLAPSR</sequence>
<reference evidence="1" key="1">
    <citation type="journal article" date="2022" name="Plant J.">
        <title>Strategies of tolerance reflected in two North American maple genomes.</title>
        <authorList>
            <person name="McEvoy S.L."/>
            <person name="Sezen U.U."/>
            <person name="Trouern-Trend A."/>
            <person name="McMahon S.M."/>
            <person name="Schaberg P.G."/>
            <person name="Yang J."/>
            <person name="Wegrzyn J.L."/>
            <person name="Swenson N.G."/>
        </authorList>
    </citation>
    <scope>NUCLEOTIDE SEQUENCE</scope>
    <source>
        <strain evidence="1">NS2018</strain>
    </source>
</reference>
<evidence type="ECO:0000313" key="2">
    <source>
        <dbReference type="Proteomes" id="UP001168877"/>
    </source>
</evidence>
<reference evidence="1" key="2">
    <citation type="submission" date="2023-06" db="EMBL/GenBank/DDBJ databases">
        <authorList>
            <person name="Swenson N.G."/>
            <person name="Wegrzyn J.L."/>
            <person name="Mcevoy S.L."/>
        </authorList>
    </citation>
    <scope>NUCLEOTIDE SEQUENCE</scope>
    <source>
        <strain evidence="1">NS2018</strain>
        <tissue evidence="1">Leaf</tissue>
    </source>
</reference>
<dbReference type="EMBL" id="JAUESC010000386">
    <property type="protein sequence ID" value="KAK0575988.1"/>
    <property type="molecule type" value="Genomic_DNA"/>
</dbReference>
<proteinExistence type="predicted"/>
<keyword evidence="2" id="KW-1185">Reference proteome</keyword>
<dbReference type="AlphaFoldDB" id="A0AA39RLC6"/>
<accession>A0AA39RLC6</accession>
<organism evidence="1 2">
    <name type="scientific">Acer saccharum</name>
    <name type="common">Sugar maple</name>
    <dbReference type="NCBI Taxonomy" id="4024"/>
    <lineage>
        <taxon>Eukaryota</taxon>
        <taxon>Viridiplantae</taxon>
        <taxon>Streptophyta</taxon>
        <taxon>Embryophyta</taxon>
        <taxon>Tracheophyta</taxon>
        <taxon>Spermatophyta</taxon>
        <taxon>Magnoliopsida</taxon>
        <taxon>eudicotyledons</taxon>
        <taxon>Gunneridae</taxon>
        <taxon>Pentapetalae</taxon>
        <taxon>rosids</taxon>
        <taxon>malvids</taxon>
        <taxon>Sapindales</taxon>
        <taxon>Sapindaceae</taxon>
        <taxon>Hippocastanoideae</taxon>
        <taxon>Acereae</taxon>
        <taxon>Acer</taxon>
    </lineage>
</organism>
<dbReference type="Proteomes" id="UP001168877">
    <property type="component" value="Unassembled WGS sequence"/>
</dbReference>
<evidence type="ECO:0000313" key="1">
    <source>
        <dbReference type="EMBL" id="KAK0575988.1"/>
    </source>
</evidence>
<comment type="caution">
    <text evidence="1">The sequence shown here is derived from an EMBL/GenBank/DDBJ whole genome shotgun (WGS) entry which is preliminary data.</text>
</comment>
<name>A0AA39RLC6_ACESA</name>
<protein>
    <submittedName>
        <fullName evidence="1">Uncharacterized protein</fullName>
    </submittedName>
</protein>
<gene>
    <name evidence="1" type="ORF">LWI29_010220</name>
</gene>